<dbReference type="AlphaFoldDB" id="A0A6A5XY85"/>
<dbReference type="EC" id="1.14.99.56" evidence="15"/>
<feature type="domain" description="Auxiliary Activity family 9 catalytic" evidence="17">
    <location>
        <begin position="18"/>
        <end position="237"/>
    </location>
</feature>
<dbReference type="GeneID" id="54283246"/>
<dbReference type="PANTHER" id="PTHR33353:SF10">
    <property type="entry name" value="ENDO-BETA-1,4-GLUCANASE D"/>
    <property type="match status" value="1"/>
</dbReference>
<evidence type="ECO:0000256" key="4">
    <source>
        <dbReference type="ARBA" id="ARBA00022723"/>
    </source>
</evidence>
<dbReference type="InterPro" id="IPR005103">
    <property type="entry name" value="AA9_LPMO"/>
</dbReference>
<dbReference type="GO" id="GO:0004497">
    <property type="term" value="F:monooxygenase activity"/>
    <property type="evidence" value="ECO:0007669"/>
    <property type="project" value="UniProtKB-KW"/>
</dbReference>
<keyword evidence="5 16" id="KW-0732">Signal</keyword>
<evidence type="ECO:0000256" key="16">
    <source>
        <dbReference type="SAM" id="SignalP"/>
    </source>
</evidence>
<evidence type="ECO:0000256" key="3">
    <source>
        <dbReference type="ARBA" id="ARBA00022525"/>
    </source>
</evidence>
<evidence type="ECO:0000256" key="10">
    <source>
        <dbReference type="ARBA" id="ARBA00023157"/>
    </source>
</evidence>
<evidence type="ECO:0000256" key="11">
    <source>
        <dbReference type="ARBA" id="ARBA00023277"/>
    </source>
</evidence>
<comment type="cofactor">
    <cofactor evidence="1">
        <name>Cu(2+)</name>
        <dbReference type="ChEBI" id="CHEBI:29036"/>
    </cofactor>
</comment>
<feature type="chain" id="PRO_5025519142" description="lytic cellulose monooxygenase (C4-dehydrogenating)" evidence="16">
    <location>
        <begin position="18"/>
        <end position="264"/>
    </location>
</feature>
<dbReference type="GO" id="GO:0046872">
    <property type="term" value="F:metal ion binding"/>
    <property type="evidence" value="ECO:0007669"/>
    <property type="project" value="UniProtKB-KW"/>
</dbReference>
<comment type="subcellular location">
    <subcellularLocation>
        <location evidence="2">Secreted</location>
    </subcellularLocation>
</comment>
<comment type="similarity">
    <text evidence="13">Belongs to the polysaccharide monooxygenase AA9 family.</text>
</comment>
<dbReference type="EMBL" id="ML978068">
    <property type="protein sequence ID" value="KAF2018285.1"/>
    <property type="molecule type" value="Genomic_DNA"/>
</dbReference>
<dbReference type="InterPro" id="IPR049892">
    <property type="entry name" value="AA9"/>
</dbReference>
<evidence type="ECO:0000259" key="17">
    <source>
        <dbReference type="Pfam" id="PF03443"/>
    </source>
</evidence>
<evidence type="ECO:0000256" key="14">
    <source>
        <dbReference type="ARBA" id="ARBA00045077"/>
    </source>
</evidence>
<evidence type="ECO:0000256" key="5">
    <source>
        <dbReference type="ARBA" id="ARBA00022729"/>
    </source>
</evidence>
<keyword evidence="4" id="KW-0479">Metal-binding</keyword>
<sequence length="264" mass="29167">MLTKFTAFLCLIAHAKAHFTTGHLFVNGTDTGLWKHVLEVAIEGNPLTNGGFPPTNHFLKTTPQFAKALDTKNITCGRAAFNSMEKTEIADVEAGEEIGFGVMTFEEVGHSLRGIDGRFYHPGPAQIWLSRAPGDDLKAYRGDGDWFKVAWAGPLNNTKWTLQGGFSYNFTLPLTTPPGKYLMRFEYLMPSVGLNQTQWYINCALINLKGPGGGTPTGFARFPGAYKPDDPGLWIPWNQEEGALPDELMRLMDYTPPGPPVWRG</sequence>
<keyword evidence="8" id="KW-0186">Copper</keyword>
<dbReference type="GO" id="GO:0030245">
    <property type="term" value="P:cellulose catabolic process"/>
    <property type="evidence" value="ECO:0007669"/>
    <property type="project" value="UniProtKB-KW"/>
</dbReference>
<proteinExistence type="inferred from homology"/>
<feature type="signal peptide" evidence="16">
    <location>
        <begin position="1"/>
        <end position="17"/>
    </location>
</feature>
<dbReference type="OrthoDB" id="6038816at2759"/>
<dbReference type="Proteomes" id="UP000799778">
    <property type="component" value="Unassembled WGS sequence"/>
</dbReference>
<evidence type="ECO:0000256" key="6">
    <source>
        <dbReference type="ARBA" id="ARBA00023001"/>
    </source>
</evidence>
<keyword evidence="11" id="KW-0119">Carbohydrate metabolism</keyword>
<keyword evidence="10" id="KW-1015">Disulfide bond</keyword>
<evidence type="ECO:0000256" key="12">
    <source>
        <dbReference type="ARBA" id="ARBA00023326"/>
    </source>
</evidence>
<dbReference type="RefSeq" id="XP_033386624.1">
    <property type="nucleotide sequence ID" value="XM_033525849.1"/>
</dbReference>
<evidence type="ECO:0000256" key="8">
    <source>
        <dbReference type="ARBA" id="ARBA00023008"/>
    </source>
</evidence>
<dbReference type="PANTHER" id="PTHR33353">
    <property type="entry name" value="PUTATIVE (AFU_ORTHOLOGUE AFUA_1G12560)-RELATED"/>
    <property type="match status" value="1"/>
</dbReference>
<reference evidence="18" key="1">
    <citation type="journal article" date="2020" name="Stud. Mycol.">
        <title>101 Dothideomycetes genomes: a test case for predicting lifestyles and emergence of pathogens.</title>
        <authorList>
            <person name="Haridas S."/>
            <person name="Albert R."/>
            <person name="Binder M."/>
            <person name="Bloem J."/>
            <person name="Labutti K."/>
            <person name="Salamov A."/>
            <person name="Andreopoulos B."/>
            <person name="Baker S."/>
            <person name="Barry K."/>
            <person name="Bills G."/>
            <person name="Bluhm B."/>
            <person name="Cannon C."/>
            <person name="Castanera R."/>
            <person name="Culley D."/>
            <person name="Daum C."/>
            <person name="Ezra D."/>
            <person name="Gonzalez J."/>
            <person name="Henrissat B."/>
            <person name="Kuo A."/>
            <person name="Liang C."/>
            <person name="Lipzen A."/>
            <person name="Lutzoni F."/>
            <person name="Magnuson J."/>
            <person name="Mondo S."/>
            <person name="Nolan M."/>
            <person name="Ohm R."/>
            <person name="Pangilinan J."/>
            <person name="Park H.-J."/>
            <person name="Ramirez L."/>
            <person name="Alfaro M."/>
            <person name="Sun H."/>
            <person name="Tritt A."/>
            <person name="Yoshinaga Y."/>
            <person name="Zwiers L.-H."/>
            <person name="Turgeon B."/>
            <person name="Goodwin S."/>
            <person name="Spatafora J."/>
            <person name="Crous P."/>
            <person name="Grigoriev I."/>
        </authorList>
    </citation>
    <scope>NUCLEOTIDE SEQUENCE</scope>
    <source>
        <strain evidence="18">CBS 175.79</strain>
    </source>
</reference>
<keyword evidence="7" id="KW-0560">Oxidoreductase</keyword>
<evidence type="ECO:0000256" key="15">
    <source>
        <dbReference type="ARBA" id="ARBA00047174"/>
    </source>
</evidence>
<keyword evidence="6" id="KW-0136">Cellulose degradation</keyword>
<gene>
    <name evidence="18" type="ORF">BU24DRAFT_408215</name>
</gene>
<evidence type="ECO:0000313" key="18">
    <source>
        <dbReference type="EMBL" id="KAF2018285.1"/>
    </source>
</evidence>
<keyword evidence="19" id="KW-1185">Reference proteome</keyword>
<dbReference type="Gene3D" id="2.70.50.70">
    <property type="match status" value="1"/>
</dbReference>
<protein>
    <recommendedName>
        <fullName evidence="15">lytic cellulose monooxygenase (C4-dehydrogenating)</fullName>
        <ecNumber evidence="15">1.14.99.56</ecNumber>
    </recommendedName>
</protein>
<keyword evidence="9 18" id="KW-0503">Monooxygenase</keyword>
<dbReference type="GO" id="GO:0005576">
    <property type="term" value="C:extracellular region"/>
    <property type="evidence" value="ECO:0007669"/>
    <property type="project" value="UniProtKB-SubCell"/>
</dbReference>
<keyword evidence="12" id="KW-0624">Polysaccharide degradation</keyword>
<evidence type="ECO:0000313" key="19">
    <source>
        <dbReference type="Proteomes" id="UP000799778"/>
    </source>
</evidence>
<evidence type="ECO:0000256" key="13">
    <source>
        <dbReference type="ARBA" id="ARBA00044502"/>
    </source>
</evidence>
<keyword evidence="3" id="KW-0964">Secreted</keyword>
<evidence type="ECO:0000256" key="9">
    <source>
        <dbReference type="ARBA" id="ARBA00023033"/>
    </source>
</evidence>
<dbReference type="Pfam" id="PF03443">
    <property type="entry name" value="AA9"/>
    <property type="match status" value="1"/>
</dbReference>
<comment type="catalytic activity">
    <reaction evidence="14">
        <text>[(1-&gt;4)-beta-D-glucosyl]n+m + reduced acceptor + O2 = 4-dehydro-beta-D-glucosyl-[(1-&gt;4)-beta-D-glucosyl]n-1 + [(1-&gt;4)-beta-D-glucosyl]m + acceptor + H2O.</text>
        <dbReference type="EC" id="1.14.99.56"/>
    </reaction>
</comment>
<organism evidence="18 19">
    <name type="scientific">Aaosphaeria arxii CBS 175.79</name>
    <dbReference type="NCBI Taxonomy" id="1450172"/>
    <lineage>
        <taxon>Eukaryota</taxon>
        <taxon>Fungi</taxon>
        <taxon>Dikarya</taxon>
        <taxon>Ascomycota</taxon>
        <taxon>Pezizomycotina</taxon>
        <taxon>Dothideomycetes</taxon>
        <taxon>Pleosporomycetidae</taxon>
        <taxon>Pleosporales</taxon>
        <taxon>Pleosporales incertae sedis</taxon>
        <taxon>Aaosphaeria</taxon>
    </lineage>
</organism>
<evidence type="ECO:0000256" key="2">
    <source>
        <dbReference type="ARBA" id="ARBA00004613"/>
    </source>
</evidence>
<accession>A0A6A5XY85</accession>
<evidence type="ECO:0000256" key="7">
    <source>
        <dbReference type="ARBA" id="ARBA00023002"/>
    </source>
</evidence>
<name>A0A6A5XY85_9PLEO</name>
<evidence type="ECO:0000256" key="1">
    <source>
        <dbReference type="ARBA" id="ARBA00001973"/>
    </source>
</evidence>